<dbReference type="EC" id="2.3.2.27" evidence="4"/>
<protein>
    <recommendedName>
        <fullName evidence="4">RING-type E3 ubiquitin transferase</fullName>
        <ecNumber evidence="4">2.3.2.27</ecNumber>
    </recommendedName>
</protein>
<comment type="catalytic activity">
    <reaction evidence="1">
        <text>S-ubiquitinyl-[E2 ubiquitin-conjugating enzyme]-L-cysteine + [acceptor protein]-L-lysine = [E2 ubiquitin-conjugating enzyme]-L-cysteine + N(6)-ubiquitinyl-[acceptor protein]-L-lysine.</text>
        <dbReference type="EC" id="2.3.2.27"/>
    </reaction>
</comment>
<feature type="compositionally biased region" description="Basic and acidic residues" evidence="13">
    <location>
        <begin position="523"/>
        <end position="551"/>
    </location>
</feature>
<dbReference type="GO" id="GO:0016567">
    <property type="term" value="P:protein ubiquitination"/>
    <property type="evidence" value="ECO:0007669"/>
    <property type="project" value="TreeGrafter"/>
</dbReference>
<feature type="non-terminal residue" evidence="15">
    <location>
        <position position="1068"/>
    </location>
</feature>
<dbReference type="GO" id="GO:0072344">
    <property type="term" value="P:rescue of stalled ribosome"/>
    <property type="evidence" value="ECO:0007669"/>
    <property type="project" value="InterPro"/>
</dbReference>
<evidence type="ECO:0000256" key="6">
    <source>
        <dbReference type="ARBA" id="ARBA00022553"/>
    </source>
</evidence>
<dbReference type="AlphaFoldDB" id="A0A8J5ZIU7"/>
<evidence type="ECO:0000256" key="5">
    <source>
        <dbReference type="ARBA" id="ARBA00022490"/>
    </source>
</evidence>
<evidence type="ECO:0000256" key="8">
    <source>
        <dbReference type="ARBA" id="ARBA00022723"/>
    </source>
</evidence>
<sequence length="1068" mass="115196">SRWAEVGARFRRPGPLLGGAVTSPEGAGPPEPGRAAPRRPGGGRSRTMAAAAAAGAEGRRAALEAAAAAPERGGSCVLCCGELEATALGRCDHPVCYRCSTKMRVLCEQRYCAVCREELRQVVFGKKLPAFATIPLQQLQHEKKYDIYFADGKVFALYRQLLLHECPRCPELPPFGLFADLEQHMRRQHELFCCKLCLKHLKIFTHERKWYSRKDLARHRMQGDPDDTSHRGHPLCKFCDERYLDNDELLKHLRRDHYFCHFCDADGAQDYYSDYAYLREHFRERHFLCEEGRCGAEQFTHAFRTEIDLKAHRTACHSRSRAEARQNRQIDLQFSLTPRHARRGEGVVSGEDYEEVDRYSRQGRAGRAGGRGAQQSRRGSWRYKRWEDAQAASPPQVGHLRQLAGRVWVGPLAAAGLGMAVGHLAAPPSPAPSSVSGLAVAPGPAGWGDLCRHSSTGPGQAPPLKPGRAVQEPWVLAACYYRHAPAGQVGMRLTAPHPREEEDRDVAAAIRASVAVQQPQPQETRRSEDREEGSRLKKEDSGVRGPEEPRGPRRPPRTQGEGSGPKEAWAAQLRDPRCQGVYLQALVRASGQWGGEWGGVGPSCRPLTRSPLPPSTLLPPAGKLKDEDFPSLCACSAAAAAPGPTGLALAYPVPARGRSAFQEEDFPALVSSACRPSPAPTSLISPWNSGGGKKAAPLSTGPPAAGGAGQAARKAGKTGRGGKKGGPAPAEEQPWGGPAAAAAPAPLALASPQPFAKVGKKKKVGSEKLSAASPPPPPPDRDGHEWTPAGRAEGPVAAVVNGHTEGPAPAQSATKEPPGLPRPPPSLPCPPPQEDFPALGGRCLPRMPPPPGFNTVVLLKGTPPPPPPGLVPPVSKPPPGFSSLLPGPHLACIPTAAAVRPPRLTAEPRAYLVPENFRERNLQLIQSIKDFLQSDEARFSEFKSRSGEFRQGVISAAQYYQSCRDLLGENFQKIFGELLVLLPDTAKQQELLSAHTDFRGRERPPGSKARRSRQTAWQAGAPAAGLDCCVCPTCQQVLAQGDLHSHQALHAARDDDFPSLQAVARVLT</sequence>
<evidence type="ECO:0000256" key="4">
    <source>
        <dbReference type="ARBA" id="ARBA00012483"/>
    </source>
</evidence>
<feature type="region of interest" description="Disordered" evidence="13">
    <location>
        <begin position="671"/>
        <end position="847"/>
    </location>
</feature>
<dbReference type="CDD" id="cd16615">
    <property type="entry name" value="RING-HC_ZNF598"/>
    <property type="match status" value="1"/>
</dbReference>
<keyword evidence="8" id="KW-0479">Metal-binding</keyword>
<comment type="pathway">
    <text evidence="3">Protein modification; protein ubiquitination.</text>
</comment>
<feature type="domain" description="RING-type" evidence="14">
    <location>
        <begin position="76"/>
        <end position="116"/>
    </location>
</feature>
<dbReference type="SMART" id="SM00355">
    <property type="entry name" value="ZnF_C2H2"/>
    <property type="match status" value="5"/>
</dbReference>
<dbReference type="InterPro" id="IPR013083">
    <property type="entry name" value="Znf_RING/FYVE/PHD"/>
</dbReference>
<feature type="region of interest" description="Disordered" evidence="13">
    <location>
        <begin position="994"/>
        <end position="1016"/>
    </location>
</feature>
<dbReference type="PROSITE" id="PS00028">
    <property type="entry name" value="ZINC_FINGER_C2H2_1"/>
    <property type="match status" value="1"/>
</dbReference>
<dbReference type="PROSITE" id="PS50089">
    <property type="entry name" value="ZF_RING_2"/>
    <property type="match status" value="1"/>
</dbReference>
<dbReference type="InterPro" id="IPR057634">
    <property type="entry name" value="PAH_ZNF598/HEL2"/>
</dbReference>
<dbReference type="GO" id="GO:0005737">
    <property type="term" value="C:cytoplasm"/>
    <property type="evidence" value="ECO:0007669"/>
    <property type="project" value="UniProtKB-SubCell"/>
</dbReference>
<dbReference type="InterPro" id="IPR059042">
    <property type="entry name" value="Znf_C2H2_ZNF598"/>
</dbReference>
<organism evidence="15 16">
    <name type="scientific">Galemys pyrenaicus</name>
    <name type="common">Iberian desman</name>
    <name type="synonym">Pyrenean desman</name>
    <dbReference type="NCBI Taxonomy" id="202257"/>
    <lineage>
        <taxon>Eukaryota</taxon>
        <taxon>Metazoa</taxon>
        <taxon>Chordata</taxon>
        <taxon>Craniata</taxon>
        <taxon>Vertebrata</taxon>
        <taxon>Euteleostomi</taxon>
        <taxon>Mammalia</taxon>
        <taxon>Eutheria</taxon>
        <taxon>Laurasiatheria</taxon>
        <taxon>Eulipotyphla</taxon>
        <taxon>Talpidae</taxon>
        <taxon>Galemys</taxon>
    </lineage>
</organism>
<comment type="caution">
    <text evidence="15">The sequence shown here is derived from an EMBL/GenBank/DDBJ whole genome shotgun (WGS) entry which is preliminary data.</text>
</comment>
<evidence type="ECO:0000256" key="3">
    <source>
        <dbReference type="ARBA" id="ARBA00004906"/>
    </source>
</evidence>
<keyword evidence="7" id="KW-0808">Transferase</keyword>
<dbReference type="Gene3D" id="3.30.40.10">
    <property type="entry name" value="Zinc/RING finger domain, C3HC4 (zinc finger)"/>
    <property type="match status" value="1"/>
</dbReference>
<keyword evidence="5" id="KW-0963">Cytoplasm</keyword>
<feature type="compositionally biased region" description="Pro residues" evidence="13">
    <location>
        <begin position="818"/>
        <end position="834"/>
    </location>
</feature>
<dbReference type="PANTHER" id="PTHR22938">
    <property type="entry name" value="ZINC FINGER PROTEIN 598"/>
    <property type="match status" value="1"/>
</dbReference>
<feature type="compositionally biased region" description="Low complexity" evidence="13">
    <location>
        <begin position="726"/>
        <end position="757"/>
    </location>
</feature>
<evidence type="ECO:0000256" key="9">
    <source>
        <dbReference type="ARBA" id="ARBA00022771"/>
    </source>
</evidence>
<dbReference type="PANTHER" id="PTHR22938:SF0">
    <property type="entry name" value="E3 UBIQUITIN-PROTEIN LIGASE ZNF598"/>
    <property type="match status" value="1"/>
</dbReference>
<dbReference type="Pfam" id="PF23202">
    <property type="entry name" value="PAH_ZNF598"/>
    <property type="match status" value="1"/>
</dbReference>
<keyword evidence="6" id="KW-0597">Phosphoprotein</keyword>
<dbReference type="EMBL" id="JAGFMF010012160">
    <property type="protein sequence ID" value="KAG8506403.1"/>
    <property type="molecule type" value="Genomic_DNA"/>
</dbReference>
<dbReference type="GO" id="GO:0043022">
    <property type="term" value="F:ribosome binding"/>
    <property type="evidence" value="ECO:0007669"/>
    <property type="project" value="TreeGrafter"/>
</dbReference>
<evidence type="ECO:0000313" key="15">
    <source>
        <dbReference type="EMBL" id="KAG8506403.1"/>
    </source>
</evidence>
<gene>
    <name evidence="15" type="ORF">J0S82_010320</name>
</gene>
<evidence type="ECO:0000256" key="7">
    <source>
        <dbReference type="ARBA" id="ARBA00022679"/>
    </source>
</evidence>
<dbReference type="Pfam" id="PF23208">
    <property type="entry name" value="zf_C2H2_ZNF598"/>
    <property type="match status" value="1"/>
</dbReference>
<feature type="compositionally biased region" description="Basic residues" evidence="13">
    <location>
        <begin position="714"/>
        <end position="723"/>
    </location>
</feature>
<evidence type="ECO:0000256" key="2">
    <source>
        <dbReference type="ARBA" id="ARBA00004496"/>
    </source>
</evidence>
<dbReference type="InterPro" id="IPR013087">
    <property type="entry name" value="Znf_C2H2_type"/>
</dbReference>
<dbReference type="InterPro" id="IPR044288">
    <property type="entry name" value="ZNF598/HEL2"/>
</dbReference>
<dbReference type="InterPro" id="IPR001841">
    <property type="entry name" value="Znf_RING"/>
</dbReference>
<evidence type="ECO:0000256" key="13">
    <source>
        <dbReference type="SAM" id="MobiDB-lite"/>
    </source>
</evidence>
<dbReference type="OrthoDB" id="3838338at2759"/>
<dbReference type="Pfam" id="PF25447">
    <property type="entry name" value="RING_ZNF598"/>
    <property type="match status" value="1"/>
</dbReference>
<dbReference type="GO" id="GO:0061630">
    <property type="term" value="F:ubiquitin protein ligase activity"/>
    <property type="evidence" value="ECO:0007669"/>
    <property type="project" value="UniProtKB-EC"/>
</dbReference>
<feature type="compositionally biased region" description="Low complexity" evidence="13">
    <location>
        <begin position="33"/>
        <end position="46"/>
    </location>
</feature>
<evidence type="ECO:0000313" key="16">
    <source>
        <dbReference type="Proteomes" id="UP000700334"/>
    </source>
</evidence>
<evidence type="ECO:0000256" key="10">
    <source>
        <dbReference type="ARBA" id="ARBA00022833"/>
    </source>
</evidence>
<proteinExistence type="inferred from homology"/>
<evidence type="ECO:0000256" key="1">
    <source>
        <dbReference type="ARBA" id="ARBA00000900"/>
    </source>
</evidence>
<feature type="compositionally biased region" description="Basic and acidic residues" evidence="13">
    <location>
        <begin position="996"/>
        <end position="1005"/>
    </location>
</feature>
<accession>A0A8J5ZIU7</accession>
<feature type="region of interest" description="Disordered" evidence="13">
    <location>
        <begin position="341"/>
        <end position="382"/>
    </location>
</feature>
<dbReference type="InterPro" id="IPR041888">
    <property type="entry name" value="RING-HC_ZNF598/HEL2"/>
</dbReference>
<dbReference type="GO" id="GO:0008270">
    <property type="term" value="F:zinc ion binding"/>
    <property type="evidence" value="ECO:0007669"/>
    <property type="project" value="UniProtKB-KW"/>
</dbReference>
<dbReference type="Proteomes" id="UP000700334">
    <property type="component" value="Unassembled WGS sequence"/>
</dbReference>
<keyword evidence="10" id="KW-0862">Zinc</keyword>
<comment type="similarity">
    <text evidence="11">Belongs to the ZNF598/HEL2 family.</text>
</comment>
<name>A0A8J5ZIU7_GALPY</name>
<feature type="region of interest" description="Disordered" evidence="13">
    <location>
        <begin position="1"/>
        <end position="46"/>
    </location>
</feature>
<keyword evidence="16" id="KW-1185">Reference proteome</keyword>
<keyword evidence="9 12" id="KW-0863">Zinc-finger</keyword>
<feature type="region of interest" description="Disordered" evidence="13">
    <location>
        <begin position="513"/>
        <end position="571"/>
    </location>
</feature>
<evidence type="ECO:0000259" key="14">
    <source>
        <dbReference type="PROSITE" id="PS50089"/>
    </source>
</evidence>
<comment type="subcellular location">
    <subcellularLocation>
        <location evidence="2">Cytoplasm</location>
    </subcellularLocation>
</comment>
<reference evidence="15" key="1">
    <citation type="journal article" date="2021" name="Evol. Appl.">
        <title>The genome of the Pyrenean desman and the effects of bottlenecks and inbreeding on the genomic landscape of an endangered species.</title>
        <authorList>
            <person name="Escoda L."/>
            <person name="Castresana J."/>
        </authorList>
    </citation>
    <scope>NUCLEOTIDE SEQUENCE</scope>
    <source>
        <strain evidence="15">IBE-C5619</strain>
    </source>
</reference>
<evidence type="ECO:0000256" key="11">
    <source>
        <dbReference type="ARBA" id="ARBA00035113"/>
    </source>
</evidence>
<evidence type="ECO:0000256" key="12">
    <source>
        <dbReference type="PROSITE-ProRule" id="PRU00175"/>
    </source>
</evidence>